<feature type="region of interest" description="Disordered" evidence="2">
    <location>
        <begin position="512"/>
        <end position="534"/>
    </location>
</feature>
<comment type="caution">
    <text evidence="3">The sequence shown here is derived from an EMBL/GenBank/DDBJ whole genome shotgun (WGS) entry which is preliminary data.</text>
</comment>
<comment type="similarity">
    <text evidence="1">Belongs to the pecanex family.</text>
</comment>
<evidence type="ECO:0000313" key="4">
    <source>
        <dbReference type="Proteomes" id="UP000728185"/>
    </source>
</evidence>
<proteinExistence type="inferred from homology"/>
<comment type="subcellular location">
    <subcellularLocation>
        <location evidence="1">Membrane</location>
        <topology evidence="1">Multi-pass membrane protein</topology>
    </subcellularLocation>
</comment>
<feature type="region of interest" description="Disordered" evidence="2">
    <location>
        <begin position="554"/>
        <end position="621"/>
    </location>
</feature>
<feature type="region of interest" description="Disordered" evidence="2">
    <location>
        <begin position="161"/>
        <end position="197"/>
    </location>
</feature>
<dbReference type="PANTHER" id="PTHR12372">
    <property type="entry name" value="PECANEX"/>
    <property type="match status" value="1"/>
</dbReference>
<feature type="compositionally biased region" description="Basic and acidic residues" evidence="2">
    <location>
        <begin position="243"/>
        <end position="261"/>
    </location>
</feature>
<keyword evidence="1" id="KW-0472">Membrane</keyword>
<feature type="compositionally biased region" description="Polar residues" evidence="2">
    <location>
        <begin position="771"/>
        <end position="781"/>
    </location>
</feature>
<dbReference type="PANTHER" id="PTHR12372:SF7">
    <property type="entry name" value="PROTEIN PECANEX"/>
    <property type="match status" value="1"/>
</dbReference>
<evidence type="ECO:0000256" key="2">
    <source>
        <dbReference type="SAM" id="MobiDB-lite"/>
    </source>
</evidence>
<feature type="region of interest" description="Disordered" evidence="2">
    <location>
        <begin position="211"/>
        <end position="297"/>
    </location>
</feature>
<dbReference type="Proteomes" id="UP000728185">
    <property type="component" value="Unassembled WGS sequence"/>
</dbReference>
<evidence type="ECO:0000256" key="1">
    <source>
        <dbReference type="RuleBase" id="RU367089"/>
    </source>
</evidence>
<keyword evidence="1" id="KW-1133">Transmembrane helix</keyword>
<feature type="compositionally biased region" description="Basic and acidic residues" evidence="2">
    <location>
        <begin position="565"/>
        <end position="580"/>
    </location>
</feature>
<feature type="compositionally biased region" description="Basic residues" evidence="2">
    <location>
        <begin position="276"/>
        <end position="285"/>
    </location>
</feature>
<feature type="region of interest" description="Disordered" evidence="2">
    <location>
        <begin position="674"/>
        <end position="698"/>
    </location>
</feature>
<protein>
    <recommendedName>
        <fullName evidence="1">Pecanex-like protein</fullName>
    </recommendedName>
</protein>
<dbReference type="GO" id="GO:0016020">
    <property type="term" value="C:membrane"/>
    <property type="evidence" value="ECO:0007669"/>
    <property type="project" value="UniProtKB-SubCell"/>
</dbReference>
<feature type="region of interest" description="Disordered" evidence="2">
    <location>
        <begin position="762"/>
        <end position="824"/>
    </location>
</feature>
<gene>
    <name evidence="3" type="ORF">FBUS_09246</name>
</gene>
<name>A0A8E0VP89_9TREM</name>
<feature type="transmembrane region" description="Helical" evidence="1">
    <location>
        <begin position="33"/>
        <end position="50"/>
    </location>
</feature>
<feature type="compositionally biased region" description="Basic and acidic residues" evidence="2">
    <location>
        <begin position="184"/>
        <end position="197"/>
    </location>
</feature>
<comment type="caution">
    <text evidence="1">Lacks conserved residue(s) required for the propagation of feature annotation.</text>
</comment>
<accession>A0A8E0VP89</accession>
<evidence type="ECO:0000313" key="3">
    <source>
        <dbReference type="EMBL" id="KAA0200271.1"/>
    </source>
</evidence>
<feature type="compositionally biased region" description="Basic and acidic residues" evidence="2">
    <location>
        <begin position="782"/>
        <end position="798"/>
    </location>
</feature>
<dbReference type="EMBL" id="LUCM01000639">
    <property type="protein sequence ID" value="KAA0200271.1"/>
    <property type="molecule type" value="Genomic_DNA"/>
</dbReference>
<organism evidence="3 4">
    <name type="scientific">Fasciolopsis buskii</name>
    <dbReference type="NCBI Taxonomy" id="27845"/>
    <lineage>
        <taxon>Eukaryota</taxon>
        <taxon>Metazoa</taxon>
        <taxon>Spiralia</taxon>
        <taxon>Lophotrochozoa</taxon>
        <taxon>Platyhelminthes</taxon>
        <taxon>Trematoda</taxon>
        <taxon>Digenea</taxon>
        <taxon>Plagiorchiida</taxon>
        <taxon>Echinostomata</taxon>
        <taxon>Echinostomatoidea</taxon>
        <taxon>Fasciolidae</taxon>
        <taxon>Fasciolopsis</taxon>
    </lineage>
</organism>
<dbReference type="InterPro" id="IPR039797">
    <property type="entry name" value="Pecanex"/>
</dbReference>
<feature type="transmembrane region" description="Helical" evidence="1">
    <location>
        <begin position="56"/>
        <end position="75"/>
    </location>
</feature>
<dbReference type="OrthoDB" id="6273594at2759"/>
<dbReference type="AlphaFoldDB" id="A0A8E0VP89"/>
<feature type="compositionally biased region" description="Polar residues" evidence="2">
    <location>
        <begin position="231"/>
        <end position="242"/>
    </location>
</feature>
<feature type="compositionally biased region" description="Polar residues" evidence="2">
    <location>
        <begin position="799"/>
        <end position="814"/>
    </location>
</feature>
<reference evidence="3" key="1">
    <citation type="submission" date="2019-05" db="EMBL/GenBank/DDBJ databases">
        <title>Annotation for the trematode Fasciolopsis buski.</title>
        <authorList>
            <person name="Choi Y.-J."/>
        </authorList>
    </citation>
    <scope>NUCLEOTIDE SEQUENCE</scope>
    <source>
        <strain evidence="3">HT</strain>
        <tissue evidence="3">Whole worm</tissue>
    </source>
</reference>
<keyword evidence="4" id="KW-1185">Reference proteome</keyword>
<feature type="compositionally biased region" description="Polar residues" evidence="2">
    <location>
        <begin position="588"/>
        <end position="599"/>
    </location>
</feature>
<sequence>MMTKIIREDIVSSLTGGFYLDYQQTHFVNITHLYLWILFFVSPLVFHLVYPESFLATGVYSIAITVVVSLIKLITWRLHRLLDLKEPITETHDSQLLLTGLSQKDAEDNSVAHQHVLNDPDYEEVNTAFVQDIEERCRRIGQAGLAIAELEDSLRIDQGSSLAFPKNNTDEDNPFANSYTSTITEEKTRTEKEQPSFHKFDPFAATVGASLQRTASSHKPQKSPSDRIEKTNNGVEPNQSSDDNIHCSACHERQEITEAPKKSVGSGITYLPQSSHKIRHRRSPLSRHSTEPSNSVNSVITADLERCKRIISQLEAEVNRLPVRSDEPFVPSLKDLDVLKRPRPRSSLVSTCRRSYSQRHHRTILSSQIQTSRQQAIHLPCSFFHRQTVVPTELTELSLADTILYWRRNFASSSSHSDYRTFRSQSFHQSNLASGSHGRMDTEAVLSRHTGRRSHSLRYSHSIRSQLSTGCRHLPRRPGSALRLRSQQSVDYAFNSTRSNLLTFPDFVRPTSTGLPPRKTTVDLNNSSREPTADVGYQKRKTVILKVPSAESEFTSPALGGIDSPRQHSDATPHLRKSADDLDEDDTSNMANRQFTKLTNPVDDNFETSEPECASEKSVGTHSPRFARLMPSFVDRRTGLVRQYGIRRKFIIVPTHKGDSVLVSNRSEVVAHLSSTQPSITEQANTSAISNEEQPSGSTSSAAATVYVLLAQLMGVHSLAAAGLTRQQCLSQLRGSLGNEDSENAELDILFALTAAATNADEPNVEGNNAWDVSTNQSEWARNSERYQSTEERTKQLQDQEGQQSLSRVSTPGPSTAFVPRSPTVDPHTIIAERVSFPPADSNDVHLVRATETQSSTRNRRSIPQTRPFVRPRPLIRATRTRIQPKQIYVVRPFPLLPITLRLCLDRLQLDALFDRLVSLIVVYG</sequence>
<keyword evidence="1" id="KW-0812">Transmembrane</keyword>